<dbReference type="AlphaFoldDB" id="A0A3R9XLI1"/>
<comment type="caution">
    <text evidence="1">The sequence shown here is derived from an EMBL/GenBank/DDBJ whole genome shotgun (WGS) entry which is preliminary data.</text>
</comment>
<evidence type="ECO:0000313" key="2">
    <source>
        <dbReference type="Proteomes" id="UP000279470"/>
    </source>
</evidence>
<dbReference type="EMBL" id="RXFM01000060">
    <property type="protein sequence ID" value="RST64692.1"/>
    <property type="molecule type" value="Genomic_DNA"/>
</dbReference>
<keyword evidence="2" id="KW-1185">Reference proteome</keyword>
<dbReference type="OrthoDB" id="7360624at2"/>
<proteinExistence type="predicted"/>
<name>A0A3R9XLI1_9RICK</name>
<dbReference type="RefSeq" id="WP_126044941.1">
    <property type="nucleotide sequence ID" value="NZ_RXFM01000060.1"/>
</dbReference>
<organism evidence="1 2">
    <name type="scientific">Candidatus Aquarickettsia rohweri</name>
    <dbReference type="NCBI Taxonomy" id="2602574"/>
    <lineage>
        <taxon>Bacteria</taxon>
        <taxon>Pseudomonadati</taxon>
        <taxon>Pseudomonadota</taxon>
        <taxon>Alphaproteobacteria</taxon>
        <taxon>Rickettsiales</taxon>
        <taxon>Candidatus Midichloriaceae</taxon>
        <taxon>Candidatus Aquarickettsia</taxon>
    </lineage>
</organism>
<protein>
    <submittedName>
        <fullName evidence="1">Uncharacterized protein</fullName>
    </submittedName>
</protein>
<evidence type="ECO:0000313" key="1">
    <source>
        <dbReference type="EMBL" id="RST64692.1"/>
    </source>
</evidence>
<gene>
    <name evidence="1" type="ORF">EIC27_04565</name>
</gene>
<sequence length="67" mass="7337">MAGKKGSKNNVSNRGKAADLKQLDGKVVKPIMYVGERLGHGNYMAAKFEDGKLIRDDSGRPVPYKMV</sequence>
<accession>A0A3R9XLI1</accession>
<reference evidence="2" key="1">
    <citation type="submission" date="2018-11" db="EMBL/GenBank/DDBJ databases">
        <title>Phylogenetic, genomic, and biogeographic characterization of a novel and ubiquitous marine invertebrate-associated Rickettsiales parasite, Candidatus Marinoinvertebrata rohwerii, gen. nov., sp. nov.</title>
        <authorList>
            <person name="Klinges J.G."/>
            <person name="Rosales S.M."/>
            <person name="Mcminds R."/>
            <person name="Shaver E.C."/>
            <person name="Shantz A."/>
            <person name="Peters E.C."/>
            <person name="Burkepile D.E."/>
            <person name="Silliman B.R."/>
            <person name="Vega Thurber R.L."/>
        </authorList>
    </citation>
    <scope>NUCLEOTIDE SEQUENCE [LARGE SCALE GENOMIC DNA]</scope>
    <source>
        <strain evidence="2">a_cerv_44</strain>
    </source>
</reference>
<dbReference type="Proteomes" id="UP000279470">
    <property type="component" value="Unassembled WGS sequence"/>
</dbReference>